<comment type="caution">
    <text evidence="3">The sequence shown here is derived from an EMBL/GenBank/DDBJ whole genome shotgun (WGS) entry which is preliminary data.</text>
</comment>
<dbReference type="Pfam" id="PF05949">
    <property type="entry name" value="DUF881"/>
    <property type="match status" value="1"/>
</dbReference>
<dbReference type="PANTHER" id="PTHR37313:SF4">
    <property type="entry name" value="CONSERVED MEMBRANE PROTEIN-RELATED"/>
    <property type="match status" value="1"/>
</dbReference>
<dbReference type="PANTHER" id="PTHR37313">
    <property type="entry name" value="UPF0749 PROTEIN RV1825"/>
    <property type="match status" value="1"/>
</dbReference>
<protein>
    <recommendedName>
        <fullName evidence="5">DUF881 domain-containing protein</fullName>
    </recommendedName>
</protein>
<organism evidence="3 4">
    <name type="scientific">Bifidobacterium aemilianum</name>
    <dbReference type="NCBI Taxonomy" id="2493120"/>
    <lineage>
        <taxon>Bacteria</taxon>
        <taxon>Bacillati</taxon>
        <taxon>Actinomycetota</taxon>
        <taxon>Actinomycetes</taxon>
        <taxon>Bifidobacteriales</taxon>
        <taxon>Bifidobacteriaceae</taxon>
        <taxon>Bifidobacterium</taxon>
    </lineage>
</organism>
<dbReference type="RefSeq" id="WP_113860044.1">
    <property type="nucleotide sequence ID" value="NZ_PDCG01000003.1"/>
</dbReference>
<proteinExistence type="inferred from homology"/>
<dbReference type="AlphaFoldDB" id="A0A366K7T5"/>
<keyword evidence="2" id="KW-0472">Membrane</keyword>
<evidence type="ECO:0000313" key="4">
    <source>
        <dbReference type="Proteomes" id="UP000252530"/>
    </source>
</evidence>
<evidence type="ECO:0008006" key="5">
    <source>
        <dbReference type="Google" id="ProtNLM"/>
    </source>
</evidence>
<dbReference type="InterPro" id="IPR010273">
    <property type="entry name" value="DUF881"/>
</dbReference>
<keyword evidence="2" id="KW-0812">Transmembrane</keyword>
<accession>A0A366K7T5</accession>
<reference evidence="3 4" key="1">
    <citation type="submission" date="2017-10" db="EMBL/GenBank/DDBJ databases">
        <title>Bifidobacterium xylocopum sp. nov. and Bifidobacterium aemilianum sp. nov., from the carpenter bee (Xylocopa violacea) digestive tract.</title>
        <authorList>
            <person name="Alberoni D."/>
            <person name="Baffoni L."/>
            <person name="Di Gioia D."/>
            <person name="Gaggia F."/>
            <person name="Biavati B."/>
        </authorList>
    </citation>
    <scope>NUCLEOTIDE SEQUENCE [LARGE SCALE GENOMIC DNA]</scope>
    <source>
        <strain evidence="3 4">XV10</strain>
    </source>
</reference>
<dbReference type="Gene3D" id="3.30.70.1880">
    <property type="entry name" value="Protein of unknown function DUF881"/>
    <property type="match status" value="1"/>
</dbReference>
<comment type="similarity">
    <text evidence="1">Belongs to the UPF0749 family.</text>
</comment>
<gene>
    <name evidence="3" type="ORF">CRD60_04155</name>
</gene>
<dbReference type="EMBL" id="PDCG01000003">
    <property type="protein sequence ID" value="RBP97796.1"/>
    <property type="molecule type" value="Genomic_DNA"/>
</dbReference>
<dbReference type="OrthoDB" id="3214641at2"/>
<name>A0A366K7T5_9BIFI</name>
<dbReference type="GO" id="GO:0005886">
    <property type="term" value="C:plasma membrane"/>
    <property type="evidence" value="ECO:0007669"/>
    <property type="project" value="TreeGrafter"/>
</dbReference>
<keyword evidence="4" id="KW-1185">Reference proteome</keyword>
<evidence type="ECO:0000256" key="2">
    <source>
        <dbReference type="SAM" id="Phobius"/>
    </source>
</evidence>
<evidence type="ECO:0000313" key="3">
    <source>
        <dbReference type="EMBL" id="RBP97796.1"/>
    </source>
</evidence>
<evidence type="ECO:0000256" key="1">
    <source>
        <dbReference type="ARBA" id="ARBA00009108"/>
    </source>
</evidence>
<keyword evidence="2" id="KW-1133">Transmembrane helix</keyword>
<dbReference type="Proteomes" id="UP000252530">
    <property type="component" value="Unassembled WGS sequence"/>
</dbReference>
<sequence>MAKQTAKRPGKAPTARHGVKRSRLGSIAVFVIVALFGYLLMANMQVNRSVAVTSDAADLVAQRVQHVSKLQAEVKDLSSQINTFNNIGVADSQAQKDQSSDDAGSGTMLPAVTGPGISVTLADSPLWENAVGSSGSAPNINDYVIHQQDIEAVVNALWKGGAEAMMIQDQRVLFNSAVICKGNVLMLQGKKYAPPYTVSAIGPADDMNRALDESQAIGVYKEYVSAFGLGWKVETKKNLRFPESPVLQPMRYASVPHKEGKN</sequence>
<feature type="transmembrane region" description="Helical" evidence="2">
    <location>
        <begin position="21"/>
        <end position="41"/>
    </location>
</feature>